<evidence type="ECO:0000313" key="1">
    <source>
        <dbReference type="EMBL" id="RTH25877.1"/>
    </source>
</evidence>
<comment type="caution">
    <text evidence="1">The sequence shown here is derived from an EMBL/GenBank/DDBJ whole genome shotgun (WGS) entry which is preliminary data.</text>
</comment>
<organism evidence="1 2">
    <name type="scientific">Thermus scotoductus</name>
    <dbReference type="NCBI Taxonomy" id="37636"/>
    <lineage>
        <taxon>Bacteria</taxon>
        <taxon>Thermotogati</taxon>
        <taxon>Deinococcota</taxon>
        <taxon>Deinococci</taxon>
        <taxon>Thermales</taxon>
        <taxon>Thermaceae</taxon>
        <taxon>Thermus</taxon>
    </lineage>
</organism>
<sequence length="65" mass="7350">RLPPRALEDLLPYLLRDKKKVSESLHWVIPLAPGRLVVRPLPEGLLGEAFGLWQEELARLALLEG</sequence>
<dbReference type="EMBL" id="PELW01000154">
    <property type="protein sequence ID" value="RTH25877.1"/>
    <property type="molecule type" value="Genomic_DNA"/>
</dbReference>
<protein>
    <submittedName>
        <fullName evidence="1">3-dehydroquinate synthase</fullName>
        <ecNumber evidence="1">4.2.3.4</ecNumber>
    </submittedName>
</protein>
<keyword evidence="1" id="KW-0456">Lyase</keyword>
<feature type="non-terminal residue" evidence="1">
    <location>
        <position position="1"/>
    </location>
</feature>
<evidence type="ECO:0000313" key="2">
    <source>
        <dbReference type="Proteomes" id="UP000286712"/>
    </source>
</evidence>
<accession>A0A430RXX2</accession>
<dbReference type="GO" id="GO:0003856">
    <property type="term" value="F:3-dehydroquinate synthase activity"/>
    <property type="evidence" value="ECO:0007669"/>
    <property type="project" value="UniProtKB-EC"/>
</dbReference>
<dbReference type="Proteomes" id="UP000286712">
    <property type="component" value="Unassembled WGS sequence"/>
</dbReference>
<reference evidence="1 2" key="1">
    <citation type="journal article" date="2019" name="Extremophiles">
        <title>Biogeography of thermophiles and predominance of Thermus scotoductus in domestic water heaters.</title>
        <authorList>
            <person name="Wilpiszeski R.L."/>
            <person name="Zhang Z."/>
            <person name="House C.H."/>
        </authorList>
    </citation>
    <scope>NUCLEOTIDE SEQUENCE [LARGE SCALE GENOMIC DNA]</scope>
    <source>
        <strain evidence="1 2">27_S27</strain>
    </source>
</reference>
<gene>
    <name evidence="1" type="primary">aroB</name>
    <name evidence="1" type="ORF">CSW40_06270</name>
</gene>
<name>A0A430RXX2_THESC</name>
<dbReference type="EC" id="4.2.3.4" evidence="1"/>
<proteinExistence type="predicted"/>
<dbReference type="AlphaFoldDB" id="A0A430RXX2"/>